<evidence type="ECO:0000313" key="10">
    <source>
        <dbReference type="EMBL" id="CAF4581966.1"/>
    </source>
</evidence>
<feature type="domain" description="G-protein coupled receptors family 1 profile" evidence="9">
    <location>
        <begin position="1"/>
        <end position="215"/>
    </location>
</feature>
<dbReference type="EMBL" id="CAJOBC010122764">
    <property type="protein sequence ID" value="CAF4581966.1"/>
    <property type="molecule type" value="Genomic_DNA"/>
</dbReference>
<dbReference type="GO" id="GO:0004930">
    <property type="term" value="F:G protein-coupled receptor activity"/>
    <property type="evidence" value="ECO:0007669"/>
    <property type="project" value="UniProtKB-KW"/>
</dbReference>
<evidence type="ECO:0000256" key="7">
    <source>
        <dbReference type="ARBA" id="ARBA00023224"/>
    </source>
</evidence>
<evidence type="ECO:0000256" key="6">
    <source>
        <dbReference type="ARBA" id="ARBA00023170"/>
    </source>
</evidence>
<proteinExistence type="predicted"/>
<feature type="transmembrane region" description="Helical" evidence="8">
    <location>
        <begin position="59"/>
        <end position="84"/>
    </location>
</feature>
<evidence type="ECO:0000256" key="5">
    <source>
        <dbReference type="ARBA" id="ARBA00023136"/>
    </source>
</evidence>
<evidence type="ECO:0000256" key="4">
    <source>
        <dbReference type="ARBA" id="ARBA00023040"/>
    </source>
</evidence>
<dbReference type="PANTHER" id="PTHR24243:SF233">
    <property type="entry name" value="THYROTROPIN-RELEASING HORMONE RECEPTOR"/>
    <property type="match status" value="1"/>
</dbReference>
<feature type="non-terminal residue" evidence="10">
    <location>
        <position position="1"/>
    </location>
</feature>
<dbReference type="PANTHER" id="PTHR24243">
    <property type="entry name" value="G-PROTEIN COUPLED RECEPTOR"/>
    <property type="match status" value="1"/>
</dbReference>
<accession>A0A8S2YSH9</accession>
<dbReference type="Proteomes" id="UP000681722">
    <property type="component" value="Unassembled WGS sequence"/>
</dbReference>
<keyword evidence="2 8" id="KW-0812">Transmembrane</keyword>
<evidence type="ECO:0000256" key="2">
    <source>
        <dbReference type="ARBA" id="ARBA00022692"/>
    </source>
</evidence>
<dbReference type="GO" id="GO:0005886">
    <property type="term" value="C:plasma membrane"/>
    <property type="evidence" value="ECO:0007669"/>
    <property type="project" value="TreeGrafter"/>
</dbReference>
<feature type="transmembrane region" description="Helical" evidence="8">
    <location>
        <begin position="20"/>
        <end position="38"/>
    </location>
</feature>
<comment type="subcellular location">
    <subcellularLocation>
        <location evidence="1">Membrane</location>
        <topology evidence="1">Multi-pass membrane protein</topology>
    </subcellularLocation>
</comment>
<keyword evidence="5 8" id="KW-0472">Membrane</keyword>
<dbReference type="Pfam" id="PF00001">
    <property type="entry name" value="7tm_1"/>
    <property type="match status" value="1"/>
</dbReference>
<evidence type="ECO:0000313" key="11">
    <source>
        <dbReference type="Proteomes" id="UP000681722"/>
    </source>
</evidence>
<evidence type="ECO:0000259" key="9">
    <source>
        <dbReference type="PROSITE" id="PS50262"/>
    </source>
</evidence>
<dbReference type="PROSITE" id="PS50262">
    <property type="entry name" value="G_PROTEIN_RECEP_F1_2"/>
    <property type="match status" value="1"/>
</dbReference>
<keyword evidence="6" id="KW-0675">Receptor</keyword>
<protein>
    <recommendedName>
        <fullName evidence="9">G-protein coupled receptors family 1 profile domain-containing protein</fullName>
    </recommendedName>
</protein>
<comment type="caution">
    <text evidence="10">The sequence shown here is derived from an EMBL/GenBank/DDBJ whole genome shotgun (WGS) entry which is preliminary data.</text>
</comment>
<organism evidence="10 11">
    <name type="scientific">Didymodactylos carnosus</name>
    <dbReference type="NCBI Taxonomy" id="1234261"/>
    <lineage>
        <taxon>Eukaryota</taxon>
        <taxon>Metazoa</taxon>
        <taxon>Spiralia</taxon>
        <taxon>Gnathifera</taxon>
        <taxon>Rotifera</taxon>
        <taxon>Eurotatoria</taxon>
        <taxon>Bdelloidea</taxon>
        <taxon>Philodinida</taxon>
        <taxon>Philodinidae</taxon>
        <taxon>Didymodactylos</taxon>
    </lineage>
</organism>
<dbReference type="OrthoDB" id="10045374at2759"/>
<dbReference type="InterPro" id="IPR017452">
    <property type="entry name" value="GPCR_Rhodpsn_7TM"/>
</dbReference>
<keyword evidence="3 8" id="KW-1133">Transmembrane helix</keyword>
<dbReference type="InterPro" id="IPR000276">
    <property type="entry name" value="GPCR_Rhodpsn"/>
</dbReference>
<evidence type="ECO:0000256" key="1">
    <source>
        <dbReference type="ARBA" id="ARBA00004141"/>
    </source>
</evidence>
<reference evidence="10" key="1">
    <citation type="submission" date="2021-02" db="EMBL/GenBank/DDBJ databases">
        <authorList>
            <person name="Nowell W R."/>
        </authorList>
    </citation>
    <scope>NUCLEOTIDE SEQUENCE</scope>
</reference>
<dbReference type="SUPFAM" id="SSF81321">
    <property type="entry name" value="Family A G protein-coupled receptor-like"/>
    <property type="match status" value="1"/>
</dbReference>
<dbReference type="AlphaFoldDB" id="A0A8S2YSH9"/>
<gene>
    <name evidence="10" type="ORF">SRO942_LOCUS48170</name>
</gene>
<keyword evidence="4" id="KW-0297">G-protein coupled receptor</keyword>
<name>A0A8S2YSH9_9BILA</name>
<evidence type="ECO:0000256" key="3">
    <source>
        <dbReference type="ARBA" id="ARBA00022989"/>
    </source>
</evidence>
<sequence length="262" mass="30085">NGFQYDPTKTNVLICKLRAFVVQVGGLVSLSNVCLATIDQYFVTCRKVRIRRLSNLSTARLVILLTIILWSGHGLPLLLLYNIYPVIQQNQTTTVCSHNSTPYTLYNVYFVNLILFGLLPLSIMILFSLMVWKNMQKVGAVSSVHYRYDRQLTQMLLLQVTTIVISLIPYCAQTTYSAITMNEQKDSLHLARDTLFVSISNLLFYLIYVTSFYIYVTSSKAFRSKLVKRISKLYYKTCHKHPPQERQTTTQIPAVLVETPLY</sequence>
<feature type="transmembrane region" description="Helical" evidence="8">
    <location>
        <begin position="195"/>
        <end position="216"/>
    </location>
</feature>
<feature type="transmembrane region" description="Helical" evidence="8">
    <location>
        <begin position="152"/>
        <end position="175"/>
    </location>
</feature>
<keyword evidence="7" id="KW-0807">Transducer</keyword>
<dbReference type="Gene3D" id="1.20.1070.10">
    <property type="entry name" value="Rhodopsin 7-helix transmembrane proteins"/>
    <property type="match status" value="1"/>
</dbReference>
<evidence type="ECO:0000256" key="8">
    <source>
        <dbReference type="SAM" id="Phobius"/>
    </source>
</evidence>
<feature type="transmembrane region" description="Helical" evidence="8">
    <location>
        <begin position="109"/>
        <end position="132"/>
    </location>
</feature>